<dbReference type="InterPro" id="IPR001279">
    <property type="entry name" value="Metallo-B-lactamas"/>
</dbReference>
<dbReference type="Gene3D" id="3.60.15.10">
    <property type="entry name" value="Ribonuclease Z/Hydroxyacylglutathione hydrolase-like"/>
    <property type="match status" value="1"/>
</dbReference>
<organism evidence="7 8">
    <name type="scientific">Leucobacter chromiireducens subsp. solipictus</name>
    <dbReference type="NCBI Taxonomy" id="398235"/>
    <lineage>
        <taxon>Bacteria</taxon>
        <taxon>Bacillati</taxon>
        <taxon>Actinomycetota</taxon>
        <taxon>Actinomycetes</taxon>
        <taxon>Micrococcales</taxon>
        <taxon>Microbacteriaceae</taxon>
        <taxon>Leucobacter</taxon>
    </lineage>
</organism>
<name>A0ABS1SFR7_9MICO</name>
<dbReference type="SMART" id="SM00849">
    <property type="entry name" value="Lactamase_B"/>
    <property type="match status" value="1"/>
</dbReference>
<keyword evidence="8" id="KW-1185">Reference proteome</keyword>
<accession>A0ABS1SFR7</accession>
<dbReference type="CDD" id="cd07729">
    <property type="entry name" value="AHL_lactonase_MBL-fold"/>
    <property type="match status" value="1"/>
</dbReference>
<sequence length="260" mass="28854">MSDTYEVFAVRYATMQNRVRAQNLMNCCGEEASHRMAMDYYLWLLRNGQETIVVDTGAKTETLTRRGRTPLLDIAATLLEVGVSTGQVEDVILTHLHYDHAGGIDLFPAAQFHLQSSEWAFVNGGAMQHSLISGPYESADIEIVRALIGTERIRLYQGDHQLRPGIELRHVGGHTEGTQIVRVRTARGWLVLASDAMHFRANADQRSPFPVVADVIANLDSHQLCIALADADELVIPGHDPETVRKIEPDPAHPQVFQLA</sequence>
<comment type="caution">
    <text evidence="7">The sequence shown here is derived from an EMBL/GenBank/DDBJ whole genome shotgun (WGS) entry which is preliminary data.</text>
</comment>
<dbReference type="PANTHER" id="PTHR42978">
    <property type="entry name" value="QUORUM-QUENCHING LACTONASE YTNP-RELATED-RELATED"/>
    <property type="match status" value="1"/>
</dbReference>
<keyword evidence="3" id="KW-0479">Metal-binding</keyword>
<feature type="domain" description="Metallo-beta-lactamase" evidence="6">
    <location>
        <begin position="39"/>
        <end position="239"/>
    </location>
</feature>
<evidence type="ECO:0000256" key="5">
    <source>
        <dbReference type="ARBA" id="ARBA00022833"/>
    </source>
</evidence>
<evidence type="ECO:0000313" key="7">
    <source>
        <dbReference type="EMBL" id="MBL3678887.1"/>
    </source>
</evidence>
<comment type="similarity">
    <text evidence="2">Belongs to the metallo-beta-lactamase superfamily.</text>
</comment>
<dbReference type="RefSeq" id="WP_202344162.1">
    <property type="nucleotide sequence ID" value="NZ_BAAAPI010000013.1"/>
</dbReference>
<evidence type="ECO:0000259" key="6">
    <source>
        <dbReference type="SMART" id="SM00849"/>
    </source>
</evidence>
<evidence type="ECO:0000256" key="4">
    <source>
        <dbReference type="ARBA" id="ARBA00022801"/>
    </source>
</evidence>
<evidence type="ECO:0000313" key="8">
    <source>
        <dbReference type="Proteomes" id="UP001645859"/>
    </source>
</evidence>
<dbReference type="Proteomes" id="UP001645859">
    <property type="component" value="Unassembled WGS sequence"/>
</dbReference>
<evidence type="ECO:0000256" key="1">
    <source>
        <dbReference type="ARBA" id="ARBA00001947"/>
    </source>
</evidence>
<dbReference type="SUPFAM" id="SSF56281">
    <property type="entry name" value="Metallo-hydrolase/oxidoreductase"/>
    <property type="match status" value="1"/>
</dbReference>
<dbReference type="PANTHER" id="PTHR42978:SF7">
    <property type="entry name" value="METALLO-HYDROLASE RV2300C-RELATED"/>
    <property type="match status" value="1"/>
</dbReference>
<keyword evidence="4" id="KW-0378">Hydrolase</keyword>
<protein>
    <submittedName>
        <fullName evidence="7">N-acyl homoserine lactonase family protein</fullName>
    </submittedName>
</protein>
<proteinExistence type="inferred from homology"/>
<gene>
    <name evidence="7" type="ORF">D3230_06205</name>
</gene>
<evidence type="ECO:0000256" key="2">
    <source>
        <dbReference type="ARBA" id="ARBA00007749"/>
    </source>
</evidence>
<dbReference type="EMBL" id="QYAC01000003">
    <property type="protein sequence ID" value="MBL3678887.1"/>
    <property type="molecule type" value="Genomic_DNA"/>
</dbReference>
<evidence type="ECO:0000256" key="3">
    <source>
        <dbReference type="ARBA" id="ARBA00022723"/>
    </source>
</evidence>
<keyword evidence="5" id="KW-0862">Zinc</keyword>
<dbReference type="InterPro" id="IPR036866">
    <property type="entry name" value="RibonucZ/Hydroxyglut_hydro"/>
</dbReference>
<dbReference type="InterPro" id="IPR051013">
    <property type="entry name" value="MBL_superfamily_lactonases"/>
</dbReference>
<comment type="cofactor">
    <cofactor evidence="1">
        <name>Zn(2+)</name>
        <dbReference type="ChEBI" id="CHEBI:29105"/>
    </cofactor>
</comment>
<dbReference type="Pfam" id="PF00753">
    <property type="entry name" value="Lactamase_B"/>
    <property type="match status" value="1"/>
</dbReference>
<reference evidence="7 8" key="1">
    <citation type="submission" date="2018-09" db="EMBL/GenBank/DDBJ databases">
        <title>Comparative genomics of Leucobacter spp.</title>
        <authorList>
            <person name="Reis A.C."/>
            <person name="Kolvenbach B.A."/>
            <person name="Corvini P.F.X."/>
            <person name="Nunes O.C."/>
        </authorList>
    </citation>
    <scope>NUCLEOTIDE SEQUENCE [LARGE SCALE GENOMIC DNA]</scope>
    <source>
        <strain evidence="7 8">TAN 31504</strain>
    </source>
</reference>